<gene>
    <name evidence="1" type="ORF">MBAV_005346</name>
</gene>
<sequence length="176" mass="20255">MEKTLSDTLKYALDSSIFIEAKNRYYSFDLCPGFWDALLWHHNRNLLSSIDRIKAELDRGDDDLTKWINKTMPKTCFVSTDDPEVIRWFGQIVTWVQAQSQFIQAAKADFAKVADGWLIAYAKANNLVLVTHEVYNQFAKGKVKIPNVCKAFNVTCVDTFDMLKDLKTSFIWKSPS</sequence>
<evidence type="ECO:0000313" key="1">
    <source>
        <dbReference type="EMBL" id="KJU82461.1"/>
    </source>
</evidence>
<dbReference type="AlphaFoldDB" id="A0A0F3GKP5"/>
<dbReference type="PIRSF" id="PIRSF008505">
    <property type="entry name" value="UCP008505"/>
    <property type="match status" value="1"/>
</dbReference>
<evidence type="ECO:0000313" key="2">
    <source>
        <dbReference type="Proteomes" id="UP000033423"/>
    </source>
</evidence>
<keyword evidence="2" id="KW-1185">Reference proteome</keyword>
<name>A0A0F3GKP5_9BACT</name>
<reference evidence="1 2" key="1">
    <citation type="submission" date="2015-02" db="EMBL/GenBank/DDBJ databases">
        <title>Single-cell genomics of uncultivated deep-branching MTB reveals a conserved set of magnetosome genes.</title>
        <authorList>
            <person name="Kolinko S."/>
            <person name="Richter M."/>
            <person name="Glockner F.O."/>
            <person name="Brachmann A."/>
            <person name="Schuler D."/>
        </authorList>
    </citation>
    <scope>NUCLEOTIDE SEQUENCE [LARGE SCALE GENOMIC DNA]</scope>
    <source>
        <strain evidence="1">TM-1</strain>
    </source>
</reference>
<organism evidence="1 2">
    <name type="scientific">Candidatus Magnetobacterium bavaricum</name>
    <dbReference type="NCBI Taxonomy" id="29290"/>
    <lineage>
        <taxon>Bacteria</taxon>
        <taxon>Pseudomonadati</taxon>
        <taxon>Nitrospirota</taxon>
        <taxon>Thermodesulfovibrionia</taxon>
        <taxon>Thermodesulfovibrionales</taxon>
        <taxon>Candidatus Magnetobacteriaceae</taxon>
        <taxon>Candidatus Magnetobacterium</taxon>
    </lineage>
</organism>
<dbReference type="InterPro" id="IPR016541">
    <property type="entry name" value="UCP008505"/>
</dbReference>
<proteinExistence type="predicted"/>
<protein>
    <submittedName>
        <fullName evidence="1">Uncharacterized protein</fullName>
    </submittedName>
</protein>
<comment type="caution">
    <text evidence="1">The sequence shown here is derived from an EMBL/GenBank/DDBJ whole genome shotgun (WGS) entry which is preliminary data.</text>
</comment>
<dbReference type="Proteomes" id="UP000033423">
    <property type="component" value="Unassembled WGS sequence"/>
</dbReference>
<dbReference type="EMBL" id="LACI01002311">
    <property type="protein sequence ID" value="KJU82461.1"/>
    <property type="molecule type" value="Genomic_DNA"/>
</dbReference>
<dbReference type="Pfam" id="PF14367">
    <property type="entry name" value="DUF4411"/>
    <property type="match status" value="1"/>
</dbReference>
<accession>A0A0F3GKP5</accession>